<evidence type="ECO:0000256" key="7">
    <source>
        <dbReference type="ARBA" id="ARBA00022884"/>
    </source>
</evidence>
<dbReference type="Gene3D" id="3.20.20.70">
    <property type="entry name" value="Aldolase class I"/>
    <property type="match status" value="1"/>
</dbReference>
<dbReference type="NCBIfam" id="TIGR00742">
    <property type="entry name" value="yjbN"/>
    <property type="match status" value="1"/>
</dbReference>
<dbReference type="InterPro" id="IPR018517">
    <property type="entry name" value="tRNA_hU_synthase_CS"/>
</dbReference>
<feature type="domain" description="DUS-like FMN-binding" evidence="11">
    <location>
        <begin position="30"/>
        <end position="339"/>
    </location>
</feature>
<evidence type="ECO:0000256" key="9">
    <source>
        <dbReference type="HAMAP-Rule" id="MF_02041"/>
    </source>
</evidence>
<feature type="site" description="Interacts with tRNA; defines subfamily-specific binding signature" evidence="9">
    <location>
        <position position="198"/>
    </location>
</feature>
<dbReference type="CDD" id="cd02801">
    <property type="entry name" value="DUS_like_FMN"/>
    <property type="match status" value="1"/>
</dbReference>
<organism evidence="12 13">
    <name type="scientific">Vibrio olivae</name>
    <dbReference type="NCBI Taxonomy" id="1243002"/>
    <lineage>
        <taxon>Bacteria</taxon>
        <taxon>Pseudomonadati</taxon>
        <taxon>Pseudomonadota</taxon>
        <taxon>Gammaproteobacteria</taxon>
        <taxon>Vibrionales</taxon>
        <taxon>Vibrionaceae</taxon>
        <taxon>Vibrio</taxon>
    </lineage>
</organism>
<feature type="site" description="Interacts with tRNA" evidence="9">
    <location>
        <position position="201"/>
    </location>
</feature>
<keyword evidence="2 9" id="KW-0820">tRNA-binding</keyword>
<sequence length="347" mass="39060">MNREQKTDNSLQNIDLSSNIDVSKSGRFSVAPMLDWTDRHCRYFHRLLSQQTLLYTEMVTTGAIIHGKGDFLAYNQQEHPLALQLGGSNPQDLARCAKLAEERGYDEVNLNVGCPSDRVQNGRFGACLMAEPELVAECVAEMKAVVNIPVTVKTRIGIDEQDSYEFLTAFVSTVAEKGGCEQFTIHARKAWLSGLSPKQNREIPPLDYPRAYQIKKDFPDLVIAVNGGIKTLEEAKLHLEHLDGVMVGREAYQNPYILAEVDQQLFCSKAPVKKRRQIVEEMYPYIEQQLSQGSYLGHITRHMLGLFQNMPGARQWRRYISENAHKPGSGIEVVQAALAKIPQELDV</sequence>
<keyword evidence="6 9" id="KW-0521">NADP</keyword>
<dbReference type="PROSITE" id="PS01136">
    <property type="entry name" value="UPF0034"/>
    <property type="match status" value="1"/>
</dbReference>
<comment type="catalytic activity">
    <reaction evidence="9">
        <text>5,6-dihydrouridine(20a) in tRNA + NADP(+) = uridine(20a) in tRNA + NADPH + H(+)</text>
        <dbReference type="Rhea" id="RHEA:53344"/>
        <dbReference type="Rhea" id="RHEA-COMP:13535"/>
        <dbReference type="Rhea" id="RHEA-COMP:13536"/>
        <dbReference type="ChEBI" id="CHEBI:15378"/>
        <dbReference type="ChEBI" id="CHEBI:57783"/>
        <dbReference type="ChEBI" id="CHEBI:58349"/>
        <dbReference type="ChEBI" id="CHEBI:65315"/>
        <dbReference type="ChEBI" id="CHEBI:74443"/>
    </reaction>
</comment>
<dbReference type="PANTHER" id="PTHR42907">
    <property type="entry name" value="FMN-LINKED OXIDOREDUCTASES SUPERFAMILY PROTEIN"/>
    <property type="match status" value="1"/>
</dbReference>
<keyword evidence="7 9" id="KW-0694">RNA-binding</keyword>
<keyword evidence="5 9" id="KW-0819">tRNA processing</keyword>
<keyword evidence="3 9" id="KW-0285">Flavoprotein</keyword>
<evidence type="ECO:0000256" key="2">
    <source>
        <dbReference type="ARBA" id="ARBA00022555"/>
    </source>
</evidence>
<dbReference type="HAMAP" id="MF_02041">
    <property type="entry name" value="DusA_subfam"/>
    <property type="match status" value="1"/>
</dbReference>
<comment type="similarity">
    <text evidence="9">Belongs to the Dus family. DusA subfamily.</text>
</comment>
<comment type="catalytic activity">
    <reaction evidence="9">
        <text>5,6-dihydrouridine(20) in tRNA + NADP(+) = uridine(20) in tRNA + NADPH + H(+)</text>
        <dbReference type="Rhea" id="RHEA:53336"/>
        <dbReference type="Rhea" id="RHEA-COMP:13533"/>
        <dbReference type="Rhea" id="RHEA-COMP:13534"/>
        <dbReference type="ChEBI" id="CHEBI:15378"/>
        <dbReference type="ChEBI" id="CHEBI:57783"/>
        <dbReference type="ChEBI" id="CHEBI:58349"/>
        <dbReference type="ChEBI" id="CHEBI:65315"/>
        <dbReference type="ChEBI" id="CHEBI:74443"/>
        <dbReference type="EC" id="1.3.1.91"/>
    </reaction>
</comment>
<feature type="binding site" evidence="9">
    <location>
        <begin position="32"/>
        <end position="34"/>
    </location>
    <ligand>
        <name>FMN</name>
        <dbReference type="ChEBI" id="CHEBI:58210"/>
    </ligand>
</feature>
<evidence type="ECO:0000259" key="11">
    <source>
        <dbReference type="Pfam" id="PF01207"/>
    </source>
</evidence>
<feature type="site" description="Interacts with tRNA; defines subfamily-specific binding signature" evidence="9">
    <location>
        <position position="314"/>
    </location>
</feature>
<feature type="binding site" evidence="9">
    <location>
        <begin position="248"/>
        <end position="249"/>
    </location>
    <ligand>
        <name>FMN</name>
        <dbReference type="ChEBI" id="CHEBI:58210"/>
    </ligand>
</feature>
<feature type="binding site" evidence="9">
    <location>
        <position position="84"/>
    </location>
    <ligand>
        <name>FMN</name>
        <dbReference type="ChEBI" id="CHEBI:58210"/>
    </ligand>
</feature>
<comment type="cofactor">
    <cofactor evidence="1 9 10">
        <name>FMN</name>
        <dbReference type="ChEBI" id="CHEBI:58210"/>
    </cofactor>
</comment>
<dbReference type="NCBIfam" id="NF008774">
    <property type="entry name" value="PRK11815.1"/>
    <property type="match status" value="1"/>
</dbReference>
<keyword evidence="4 9" id="KW-0288">FMN</keyword>
<protein>
    <recommendedName>
        <fullName evidence="9">tRNA-dihydrouridine(20/20a) synthase</fullName>
        <ecNumber evidence="9">1.3.1.91</ecNumber>
    </recommendedName>
    <alternativeName>
        <fullName evidence="9">U20-specific dihydrouridine synthase</fullName>
        <shortName evidence="9">U20-specific Dus</shortName>
    </alternativeName>
    <alternativeName>
        <fullName evidence="9">tRNA-dihydrouridine synthase A</fullName>
    </alternativeName>
</protein>
<dbReference type="InterPro" id="IPR004653">
    <property type="entry name" value="DusA"/>
</dbReference>
<dbReference type="EC" id="1.3.1.91" evidence="9"/>
<evidence type="ECO:0000256" key="5">
    <source>
        <dbReference type="ARBA" id="ARBA00022694"/>
    </source>
</evidence>
<evidence type="ECO:0000256" key="4">
    <source>
        <dbReference type="ARBA" id="ARBA00022643"/>
    </source>
</evidence>
<evidence type="ECO:0000313" key="13">
    <source>
        <dbReference type="Proteomes" id="UP001589645"/>
    </source>
</evidence>
<dbReference type="Pfam" id="PF01207">
    <property type="entry name" value="Dus"/>
    <property type="match status" value="1"/>
</dbReference>
<name>A0ABV5HSR1_9VIBR</name>
<evidence type="ECO:0000256" key="3">
    <source>
        <dbReference type="ARBA" id="ARBA00022630"/>
    </source>
</evidence>
<evidence type="ECO:0000256" key="8">
    <source>
        <dbReference type="ARBA" id="ARBA00023002"/>
    </source>
</evidence>
<comment type="catalytic activity">
    <reaction evidence="9">
        <text>5,6-dihydrouridine(20) in tRNA + NAD(+) = uridine(20) in tRNA + NADH + H(+)</text>
        <dbReference type="Rhea" id="RHEA:53340"/>
        <dbReference type="Rhea" id="RHEA-COMP:13533"/>
        <dbReference type="Rhea" id="RHEA-COMP:13534"/>
        <dbReference type="ChEBI" id="CHEBI:15378"/>
        <dbReference type="ChEBI" id="CHEBI:57540"/>
        <dbReference type="ChEBI" id="CHEBI:57945"/>
        <dbReference type="ChEBI" id="CHEBI:65315"/>
        <dbReference type="ChEBI" id="CHEBI:74443"/>
        <dbReference type="EC" id="1.3.1.91"/>
    </reaction>
</comment>
<evidence type="ECO:0000256" key="6">
    <source>
        <dbReference type="ARBA" id="ARBA00022857"/>
    </source>
</evidence>
<dbReference type="InterPro" id="IPR013785">
    <property type="entry name" value="Aldolase_TIM"/>
</dbReference>
<gene>
    <name evidence="9 12" type="primary">dusA</name>
    <name evidence="12" type="ORF">ACFFUV_20165</name>
</gene>
<dbReference type="PANTHER" id="PTHR42907:SF1">
    <property type="entry name" value="FMN-LINKED OXIDOREDUCTASES SUPERFAMILY PROTEIN"/>
    <property type="match status" value="1"/>
</dbReference>
<dbReference type="InterPro" id="IPR001269">
    <property type="entry name" value="DUS_fam"/>
</dbReference>
<evidence type="ECO:0000313" key="12">
    <source>
        <dbReference type="EMBL" id="MFB9137284.1"/>
    </source>
</evidence>
<feature type="binding site" evidence="9">
    <location>
        <begin position="226"/>
        <end position="228"/>
    </location>
    <ligand>
        <name>FMN</name>
        <dbReference type="ChEBI" id="CHEBI:58210"/>
    </ligand>
</feature>
<accession>A0ABV5HSR1</accession>
<keyword evidence="8 9" id="KW-0560">Oxidoreductase</keyword>
<feature type="active site" description="Proton donor" evidence="9">
    <location>
        <position position="114"/>
    </location>
</feature>
<comment type="similarity">
    <text evidence="10">Belongs to the dus family.</text>
</comment>
<feature type="site" description="Interacts with tRNA; defines subfamily-specific binding signature" evidence="9">
    <location>
        <position position="317"/>
    </location>
</feature>
<feature type="binding site" evidence="9">
    <location>
        <position position="153"/>
    </location>
    <ligand>
        <name>FMN</name>
        <dbReference type="ChEBI" id="CHEBI:58210"/>
    </ligand>
</feature>
<dbReference type="Gene3D" id="1.20.120.1460">
    <property type="match status" value="1"/>
</dbReference>
<feature type="site" description="Interacts with tRNA" evidence="9">
    <location>
        <position position="111"/>
    </location>
</feature>
<evidence type="ECO:0000256" key="1">
    <source>
        <dbReference type="ARBA" id="ARBA00001917"/>
    </source>
</evidence>
<dbReference type="EMBL" id="JBHMEP010000010">
    <property type="protein sequence ID" value="MFB9137284.1"/>
    <property type="molecule type" value="Genomic_DNA"/>
</dbReference>
<keyword evidence="13" id="KW-1185">Reference proteome</keyword>
<comment type="function">
    <text evidence="9">Catalyzes the synthesis of 5,6-dihydrouridine (D), a modified base found in the D-loop of most tRNAs, via the reduction of the C5-C6 double bond in target uridines. Specifically modifies U20 and U20a in tRNAs.</text>
</comment>
<evidence type="ECO:0000256" key="10">
    <source>
        <dbReference type="PIRNR" id="PIRNR006621"/>
    </source>
</evidence>
<dbReference type="Proteomes" id="UP001589645">
    <property type="component" value="Unassembled WGS sequence"/>
</dbReference>
<feature type="binding site" evidence="9">
    <location>
        <position position="186"/>
    </location>
    <ligand>
        <name>FMN</name>
        <dbReference type="ChEBI" id="CHEBI:58210"/>
    </ligand>
</feature>
<reference evidence="12 13" key="1">
    <citation type="submission" date="2024-09" db="EMBL/GenBank/DDBJ databases">
        <authorList>
            <person name="Sun Q."/>
            <person name="Mori K."/>
        </authorList>
    </citation>
    <scope>NUCLEOTIDE SEQUENCE [LARGE SCALE GENOMIC DNA]</scope>
    <source>
        <strain evidence="12 13">CECT 8064</strain>
    </source>
</reference>
<proteinExistence type="inferred from homology"/>
<dbReference type="PIRSF" id="PIRSF006621">
    <property type="entry name" value="Dus"/>
    <property type="match status" value="1"/>
</dbReference>
<comment type="caution">
    <text evidence="12">The sequence shown here is derived from an EMBL/GenBank/DDBJ whole genome shotgun (WGS) entry which is preliminary data.</text>
</comment>
<dbReference type="SUPFAM" id="SSF51395">
    <property type="entry name" value="FMN-linked oxidoreductases"/>
    <property type="match status" value="1"/>
</dbReference>
<dbReference type="GO" id="GO:0102264">
    <property type="term" value="F:tRNA-dihydrouridine20 synthase activity"/>
    <property type="evidence" value="ECO:0007669"/>
    <property type="project" value="UniProtKB-EC"/>
</dbReference>
<dbReference type="RefSeq" id="WP_390196608.1">
    <property type="nucleotide sequence ID" value="NZ_JBHMEP010000010.1"/>
</dbReference>
<dbReference type="InterPro" id="IPR035587">
    <property type="entry name" value="DUS-like_FMN-bd"/>
</dbReference>
<comment type="catalytic activity">
    <reaction evidence="9">
        <text>5,6-dihydrouridine(20a) in tRNA + NAD(+) = uridine(20a) in tRNA + NADH + H(+)</text>
        <dbReference type="Rhea" id="RHEA:53348"/>
        <dbReference type="Rhea" id="RHEA-COMP:13535"/>
        <dbReference type="Rhea" id="RHEA-COMP:13536"/>
        <dbReference type="ChEBI" id="CHEBI:15378"/>
        <dbReference type="ChEBI" id="CHEBI:57540"/>
        <dbReference type="ChEBI" id="CHEBI:57945"/>
        <dbReference type="ChEBI" id="CHEBI:65315"/>
        <dbReference type="ChEBI" id="CHEBI:74443"/>
    </reaction>
</comment>